<sequence length="53" mass="6185">MLSNDFPPRQPFVHRLCTKKSLLSTSYPLCFPHSVENYTRVIHPQQVDNNVDN</sequence>
<dbReference type="Proteomes" id="UP000003191">
    <property type="component" value="Unassembled WGS sequence"/>
</dbReference>
<dbReference type="HOGENOM" id="CLU_3058990_0_0_11"/>
<dbReference type="EMBL" id="ACCG02000002">
    <property type="protein sequence ID" value="EFE90192.1"/>
    <property type="molecule type" value="Genomic_DNA"/>
</dbReference>
<dbReference type="AlphaFoldDB" id="D4BLK4"/>
<protein>
    <submittedName>
        <fullName evidence="1">Uncharacterized protein</fullName>
    </submittedName>
</protein>
<gene>
    <name evidence="1" type="ORF">BIFBRE_02939</name>
</gene>
<evidence type="ECO:0000313" key="1">
    <source>
        <dbReference type="EMBL" id="EFE90192.1"/>
    </source>
</evidence>
<organism evidence="1 2">
    <name type="scientific">Bifidobacterium breve DSM 20213 = JCM 1192</name>
    <dbReference type="NCBI Taxonomy" id="518634"/>
    <lineage>
        <taxon>Bacteria</taxon>
        <taxon>Bacillati</taxon>
        <taxon>Actinomycetota</taxon>
        <taxon>Actinomycetes</taxon>
        <taxon>Bifidobacteriales</taxon>
        <taxon>Bifidobacteriaceae</taxon>
        <taxon>Bifidobacterium</taxon>
    </lineage>
</organism>
<keyword evidence="2" id="KW-1185">Reference proteome</keyword>
<comment type="caution">
    <text evidence="1">The sequence shown here is derived from an EMBL/GenBank/DDBJ whole genome shotgun (WGS) entry which is preliminary data.</text>
</comment>
<proteinExistence type="predicted"/>
<accession>D4BLK4</accession>
<evidence type="ECO:0000313" key="2">
    <source>
        <dbReference type="Proteomes" id="UP000003191"/>
    </source>
</evidence>
<name>D4BLK4_BIFBR</name>
<reference evidence="1 2" key="1">
    <citation type="submission" date="2010-02" db="EMBL/GenBank/DDBJ databases">
        <authorList>
            <person name="Weinstock G."/>
            <person name="Sodergren E."/>
            <person name="Clifton S."/>
            <person name="Fulton L."/>
            <person name="Fulton B."/>
            <person name="Courtney L."/>
            <person name="Fronick C."/>
            <person name="Harrison M."/>
            <person name="Strong C."/>
            <person name="Farmer C."/>
            <person name="Delahaunty K."/>
            <person name="Markovic C."/>
            <person name="Hall O."/>
            <person name="Minx P."/>
            <person name="Tomlinson C."/>
            <person name="Mitreva M."/>
            <person name="Nelson J."/>
            <person name="Hou S."/>
            <person name="Wollam A."/>
            <person name="Pepin K.H."/>
            <person name="Johnson M."/>
            <person name="Bhonagiri V."/>
            <person name="Zhang X."/>
            <person name="Suruliraj S."/>
            <person name="Warren W."/>
            <person name="Chinwalla A."/>
            <person name="Mardis E.R."/>
            <person name="Wilson R.K."/>
        </authorList>
    </citation>
    <scope>NUCLEOTIDE SEQUENCE [LARGE SCALE GENOMIC DNA]</scope>
    <source>
        <strain evidence="1 2">DSM 20213</strain>
    </source>
</reference>